<dbReference type="KEGG" id="pez:HWQ56_19300"/>
<gene>
    <name evidence="1" type="ORF">HWQ56_19300</name>
</gene>
<dbReference type="AlphaFoldDB" id="A0A7D5H8Q4"/>
<dbReference type="RefSeq" id="WP_176571523.1">
    <property type="nucleotide sequence ID" value="NZ_CP056030.1"/>
</dbReference>
<organism evidence="1 2">
    <name type="scientific">Pseudomonas eucalypticola</name>
    <dbReference type="NCBI Taxonomy" id="2599595"/>
    <lineage>
        <taxon>Bacteria</taxon>
        <taxon>Pseudomonadati</taxon>
        <taxon>Pseudomonadota</taxon>
        <taxon>Gammaproteobacteria</taxon>
        <taxon>Pseudomonadales</taxon>
        <taxon>Pseudomonadaceae</taxon>
        <taxon>Pseudomonas</taxon>
    </lineage>
</organism>
<accession>A0A7D5H8Q4</accession>
<protein>
    <recommendedName>
        <fullName evidence="3">Phage tail assembly chaperone</fullName>
    </recommendedName>
</protein>
<proteinExistence type="predicted"/>
<sequence>MTTFKIAQDATFKANVAIPRVGGDSVLVPFEFKYRDRAELAELFTGWQERSAKDQELFKARGADLTLVEVTEAQMSLEFDQVKDLVVGWGFDDPFEDEAIRALILTSVGAGKAIVDAYQAAFRAAREGN</sequence>
<dbReference type="InterPro" id="IPR014859">
    <property type="entry name" value="Phage_TAC_4"/>
</dbReference>
<dbReference type="EMBL" id="CP056030">
    <property type="protein sequence ID" value="QKZ05824.1"/>
    <property type="molecule type" value="Genomic_DNA"/>
</dbReference>
<dbReference type="Pfam" id="PF08748">
    <property type="entry name" value="Phage_TAC_4"/>
    <property type="match status" value="1"/>
</dbReference>
<evidence type="ECO:0000313" key="2">
    <source>
        <dbReference type="Proteomes" id="UP000509568"/>
    </source>
</evidence>
<dbReference type="Proteomes" id="UP000509568">
    <property type="component" value="Chromosome"/>
</dbReference>
<keyword evidence="2" id="KW-1185">Reference proteome</keyword>
<reference evidence="1 2" key="1">
    <citation type="submission" date="2020-06" db="EMBL/GenBank/DDBJ databases">
        <title>Pseudomonas eucalypticola sp. nov., an endophyte of Eucalyptus dunnii leaves with biocontrol ability of eucalyptus leaf blight.</title>
        <authorList>
            <person name="Liu Y."/>
            <person name="Song Z."/>
            <person name="Zeng H."/>
            <person name="Lu M."/>
            <person name="Wang X."/>
            <person name="Lian X."/>
            <person name="Zhang Q."/>
        </authorList>
    </citation>
    <scope>NUCLEOTIDE SEQUENCE [LARGE SCALE GENOMIC DNA]</scope>
    <source>
        <strain evidence="1 2">NP-1</strain>
    </source>
</reference>
<evidence type="ECO:0008006" key="3">
    <source>
        <dbReference type="Google" id="ProtNLM"/>
    </source>
</evidence>
<name>A0A7D5H8Q4_9PSED</name>
<evidence type="ECO:0000313" key="1">
    <source>
        <dbReference type="EMBL" id="QKZ05824.1"/>
    </source>
</evidence>